<dbReference type="EMBL" id="JAIWYP010000002">
    <property type="protein sequence ID" value="KAH3867684.1"/>
    <property type="molecule type" value="Genomic_DNA"/>
</dbReference>
<protein>
    <submittedName>
        <fullName evidence="1">Uncharacterized protein</fullName>
    </submittedName>
</protein>
<reference evidence="1" key="2">
    <citation type="submission" date="2020-11" db="EMBL/GenBank/DDBJ databases">
        <authorList>
            <person name="McCartney M.A."/>
            <person name="Auch B."/>
            <person name="Kono T."/>
            <person name="Mallez S."/>
            <person name="Becker A."/>
            <person name="Gohl D.M."/>
            <person name="Silverstein K.A.T."/>
            <person name="Koren S."/>
            <person name="Bechman K.B."/>
            <person name="Herman A."/>
            <person name="Abrahante J.E."/>
            <person name="Garbe J."/>
        </authorList>
    </citation>
    <scope>NUCLEOTIDE SEQUENCE</scope>
    <source>
        <strain evidence="1">Duluth1</strain>
        <tissue evidence="1">Whole animal</tissue>
    </source>
</reference>
<accession>A0A9D4M1L5</accession>
<evidence type="ECO:0000313" key="2">
    <source>
        <dbReference type="Proteomes" id="UP000828390"/>
    </source>
</evidence>
<evidence type="ECO:0000313" key="1">
    <source>
        <dbReference type="EMBL" id="KAH3867684.1"/>
    </source>
</evidence>
<dbReference type="PANTHER" id="PTHR13174">
    <property type="entry name" value="D-GLUCURONYL C5-EPIMERASE"/>
    <property type="match status" value="1"/>
</dbReference>
<sequence>MAGVPMSTQWEPAGHYYPIQIAQFGLSHYSKQIVEGDPEVTTLLSGNDLDLDRWLVASKTTVHSLFDKMRLSDVIEFQSSGWLW</sequence>
<name>A0A9D4M1L5_DREPO</name>
<dbReference type="GO" id="GO:0015012">
    <property type="term" value="P:heparan sulfate proteoglycan biosynthetic process"/>
    <property type="evidence" value="ECO:0007669"/>
    <property type="project" value="InterPro"/>
</dbReference>
<organism evidence="1 2">
    <name type="scientific">Dreissena polymorpha</name>
    <name type="common">Zebra mussel</name>
    <name type="synonym">Mytilus polymorpha</name>
    <dbReference type="NCBI Taxonomy" id="45954"/>
    <lineage>
        <taxon>Eukaryota</taxon>
        <taxon>Metazoa</taxon>
        <taxon>Spiralia</taxon>
        <taxon>Lophotrochozoa</taxon>
        <taxon>Mollusca</taxon>
        <taxon>Bivalvia</taxon>
        <taxon>Autobranchia</taxon>
        <taxon>Heteroconchia</taxon>
        <taxon>Euheterodonta</taxon>
        <taxon>Imparidentia</taxon>
        <taxon>Neoheterodontei</taxon>
        <taxon>Myida</taxon>
        <taxon>Dreissenoidea</taxon>
        <taxon>Dreissenidae</taxon>
        <taxon>Dreissena</taxon>
    </lineage>
</organism>
<dbReference type="Proteomes" id="UP000828390">
    <property type="component" value="Unassembled WGS sequence"/>
</dbReference>
<dbReference type="InterPro" id="IPR039721">
    <property type="entry name" value="C5-epimerase"/>
</dbReference>
<dbReference type="AlphaFoldDB" id="A0A9D4M1L5"/>
<reference evidence="1" key="1">
    <citation type="journal article" date="2019" name="bioRxiv">
        <title>The Genome of the Zebra Mussel, Dreissena polymorpha: A Resource for Invasive Species Research.</title>
        <authorList>
            <person name="McCartney M.A."/>
            <person name="Auch B."/>
            <person name="Kono T."/>
            <person name="Mallez S."/>
            <person name="Zhang Y."/>
            <person name="Obille A."/>
            <person name="Becker A."/>
            <person name="Abrahante J.E."/>
            <person name="Garbe J."/>
            <person name="Badalamenti J.P."/>
            <person name="Herman A."/>
            <person name="Mangelson H."/>
            <person name="Liachko I."/>
            <person name="Sullivan S."/>
            <person name="Sone E.D."/>
            <person name="Koren S."/>
            <person name="Silverstein K.A.T."/>
            <person name="Beckman K.B."/>
            <person name="Gohl D.M."/>
        </authorList>
    </citation>
    <scope>NUCLEOTIDE SEQUENCE</scope>
    <source>
        <strain evidence="1">Duluth1</strain>
        <tissue evidence="1">Whole animal</tissue>
    </source>
</reference>
<dbReference type="GO" id="GO:0005794">
    <property type="term" value="C:Golgi apparatus"/>
    <property type="evidence" value="ECO:0007669"/>
    <property type="project" value="TreeGrafter"/>
</dbReference>
<dbReference type="PANTHER" id="PTHR13174:SF3">
    <property type="entry name" value="D-GLUCURONYL C5-EPIMERASE"/>
    <property type="match status" value="1"/>
</dbReference>
<dbReference type="GO" id="GO:0047464">
    <property type="term" value="F:heparosan-N-sulfate-glucuronate 5-epimerase activity"/>
    <property type="evidence" value="ECO:0007669"/>
    <property type="project" value="InterPro"/>
</dbReference>
<comment type="caution">
    <text evidence="1">The sequence shown here is derived from an EMBL/GenBank/DDBJ whole genome shotgun (WGS) entry which is preliminary data.</text>
</comment>
<keyword evidence="2" id="KW-1185">Reference proteome</keyword>
<gene>
    <name evidence="1" type="ORF">DPMN_030816</name>
</gene>
<proteinExistence type="predicted"/>